<evidence type="ECO:0000313" key="1">
    <source>
        <dbReference type="EMBL" id="TLS41966.1"/>
    </source>
</evidence>
<proteinExistence type="predicted"/>
<sequence>MAEEVLSRSYLIKTFGAGGNGSVRDPAEVLSCAVGVMGKSREDISRAADDWRRLPVEEICSLRQVKNILTPLTAIVGHLEDGSERRHLDAWLDLIPKLP</sequence>
<dbReference type="AlphaFoldDB" id="A0A5R9FIH0"/>
<protein>
    <submittedName>
        <fullName evidence="1">Uncharacterized protein</fullName>
    </submittedName>
</protein>
<comment type="caution">
    <text evidence="1">The sequence shown here is derived from an EMBL/GenBank/DDBJ whole genome shotgun (WGS) entry which is preliminary data.</text>
</comment>
<dbReference type="EMBL" id="VBZC01000047">
    <property type="protein sequence ID" value="TLS41966.1"/>
    <property type="molecule type" value="Genomic_DNA"/>
</dbReference>
<organism evidence="1 2">
    <name type="scientific">Streptomyces montanus</name>
    <dbReference type="NCBI Taxonomy" id="2580423"/>
    <lineage>
        <taxon>Bacteria</taxon>
        <taxon>Bacillati</taxon>
        <taxon>Actinomycetota</taxon>
        <taxon>Actinomycetes</taxon>
        <taxon>Kitasatosporales</taxon>
        <taxon>Streptomycetaceae</taxon>
        <taxon>Streptomyces</taxon>
    </lineage>
</organism>
<dbReference type="Proteomes" id="UP000305906">
    <property type="component" value="Unassembled WGS sequence"/>
</dbReference>
<reference evidence="1 2" key="1">
    <citation type="submission" date="2019-05" db="EMBL/GenBank/DDBJ databases">
        <title>Streptomyces sp. NEAU-C151, a novel actinomycete isolated from soil.</title>
        <authorList>
            <person name="Han L."/>
            <person name="Jiang H."/>
        </authorList>
    </citation>
    <scope>NUCLEOTIDE SEQUENCE [LARGE SCALE GENOMIC DNA]</scope>
    <source>
        <strain evidence="1 2">NEAU-C151</strain>
    </source>
</reference>
<dbReference type="RefSeq" id="WP_212747314.1">
    <property type="nucleotide sequence ID" value="NZ_VBZC01000047.1"/>
</dbReference>
<accession>A0A5R9FIH0</accession>
<name>A0A5R9FIH0_9ACTN</name>
<gene>
    <name evidence="1" type="ORF">FE633_33355</name>
</gene>
<evidence type="ECO:0000313" key="2">
    <source>
        <dbReference type="Proteomes" id="UP000305906"/>
    </source>
</evidence>
<keyword evidence="2" id="KW-1185">Reference proteome</keyword>